<dbReference type="OrthoDB" id="407901at2759"/>
<dbReference type="Proteomes" id="UP000601435">
    <property type="component" value="Unassembled WGS sequence"/>
</dbReference>
<dbReference type="AlphaFoldDB" id="A0A812QYG0"/>
<comment type="caution">
    <text evidence="1">The sequence shown here is derived from an EMBL/GenBank/DDBJ whole genome shotgun (WGS) entry which is preliminary data.</text>
</comment>
<proteinExistence type="predicted"/>
<accession>A0A812QYG0</accession>
<sequence>MCCRPSPQTTLFIRRQSYWDAIIRGLGWQGLLAESCCSTATRDGRRLKLESKPKSELAIARFLSRGGGFCSGQADASLKDVGLGAICPTHYNRTTADFVHRYLIKTQEQTEKVLNGLQHKSIALICDASPKAKHDEPRPKALSSLRDDRLAAKQELKACSNVLSHIGIGLEEVFPSCRCAPIDPDNEERRLHSVGDGLLAFVANKATGVARWDTVLEGPNSDTLRLILCPDQGGPLYAAYQFLAHNGANVGFIGDELHKLHAHMGRVTSCSPTIKRMTLLSGWLFRAKKSPWGTSNFASTLKEAGERNGLPYISDAKLNFERTVDILGKTIKYNSESFSWSRWCSWAHTASTFQMSSTLLLILWSSLEDGFDRKFH</sequence>
<keyword evidence="2" id="KW-1185">Reference proteome</keyword>
<reference evidence="1" key="1">
    <citation type="submission" date="2021-02" db="EMBL/GenBank/DDBJ databases">
        <authorList>
            <person name="Dougan E. K."/>
            <person name="Rhodes N."/>
            <person name="Thang M."/>
            <person name="Chan C."/>
        </authorList>
    </citation>
    <scope>NUCLEOTIDE SEQUENCE</scope>
</reference>
<dbReference type="EMBL" id="CAJNJA010017932">
    <property type="protein sequence ID" value="CAE7411235.1"/>
    <property type="molecule type" value="Genomic_DNA"/>
</dbReference>
<protein>
    <submittedName>
        <fullName evidence="1">Uncharacterized protein</fullName>
    </submittedName>
</protein>
<organism evidence="1 2">
    <name type="scientific">Symbiodinium necroappetens</name>
    <dbReference type="NCBI Taxonomy" id="1628268"/>
    <lineage>
        <taxon>Eukaryota</taxon>
        <taxon>Sar</taxon>
        <taxon>Alveolata</taxon>
        <taxon>Dinophyceae</taxon>
        <taxon>Suessiales</taxon>
        <taxon>Symbiodiniaceae</taxon>
        <taxon>Symbiodinium</taxon>
    </lineage>
</organism>
<name>A0A812QYG0_9DINO</name>
<evidence type="ECO:0000313" key="2">
    <source>
        <dbReference type="Proteomes" id="UP000601435"/>
    </source>
</evidence>
<evidence type="ECO:0000313" key="1">
    <source>
        <dbReference type="EMBL" id="CAE7411235.1"/>
    </source>
</evidence>
<gene>
    <name evidence="1" type="ORF">SNEC2469_LOCUS11303</name>
</gene>